<organism evidence="2 3">
    <name type="scientific">Brevibacillus choshinensis</name>
    <dbReference type="NCBI Taxonomy" id="54911"/>
    <lineage>
        <taxon>Bacteria</taxon>
        <taxon>Bacillati</taxon>
        <taxon>Bacillota</taxon>
        <taxon>Bacilli</taxon>
        <taxon>Bacillales</taxon>
        <taxon>Paenibacillaceae</taxon>
        <taxon>Brevibacillus</taxon>
    </lineage>
</organism>
<protein>
    <submittedName>
        <fullName evidence="2">Uncharacterized protein</fullName>
    </submittedName>
</protein>
<sequence>MDRLHQHVEQLFRPYRGMKQAQELKQEVMSNLEARVADMTTDGMDRAEAVRLAIANIPSIAHLIAGNHRIYVYRFWVEWVQRVLLYSLVAWIVTMPLRMVGDGTGLNTAILVVSLFVGIVYVVLLLLRRTSVTNKEMNMNVRAAFRLRKIGWILWSIFIAVSLLFTTALHFASNFWFSRPISISGPYQFAMVAIAYFKPFVSILIPLALHLAPKLLMKYEVGEEDGCKE</sequence>
<keyword evidence="1" id="KW-0812">Transmembrane</keyword>
<comment type="caution">
    <text evidence="2">The sequence shown here is derived from an EMBL/GenBank/DDBJ whole genome shotgun (WGS) entry which is preliminary data.</text>
</comment>
<feature type="transmembrane region" description="Helical" evidence="1">
    <location>
        <begin position="106"/>
        <end position="127"/>
    </location>
</feature>
<dbReference type="RefSeq" id="WP_055745302.1">
    <property type="nucleotide sequence ID" value="NZ_LJJB01000010.1"/>
</dbReference>
<gene>
    <name evidence="2" type="ORF">AN963_14715</name>
</gene>
<proteinExistence type="predicted"/>
<evidence type="ECO:0000313" key="3">
    <source>
        <dbReference type="Proteomes" id="UP000051063"/>
    </source>
</evidence>
<accession>A0ABR5N6J2</accession>
<reference evidence="2 3" key="1">
    <citation type="submission" date="2015-09" db="EMBL/GenBank/DDBJ databases">
        <title>Genome sequencing project for genomic taxonomy and phylogenomics of Bacillus-like bacteria.</title>
        <authorList>
            <person name="Liu B."/>
            <person name="Wang J."/>
            <person name="Zhu Y."/>
            <person name="Liu G."/>
            <person name="Chen Q."/>
            <person name="Chen Z."/>
            <person name="Lan J."/>
            <person name="Che J."/>
            <person name="Ge C."/>
            <person name="Shi H."/>
            <person name="Pan Z."/>
            <person name="Liu X."/>
        </authorList>
    </citation>
    <scope>NUCLEOTIDE SEQUENCE [LARGE SCALE GENOMIC DNA]</scope>
    <source>
        <strain evidence="2 3">DSM 8552</strain>
    </source>
</reference>
<dbReference type="Proteomes" id="UP000051063">
    <property type="component" value="Unassembled WGS sequence"/>
</dbReference>
<keyword evidence="1" id="KW-1133">Transmembrane helix</keyword>
<dbReference type="EMBL" id="LJJB01000010">
    <property type="protein sequence ID" value="KQL46221.1"/>
    <property type="molecule type" value="Genomic_DNA"/>
</dbReference>
<keyword evidence="3" id="KW-1185">Reference proteome</keyword>
<evidence type="ECO:0000256" key="1">
    <source>
        <dbReference type="SAM" id="Phobius"/>
    </source>
</evidence>
<feature type="transmembrane region" description="Helical" evidence="1">
    <location>
        <begin position="83"/>
        <end position="100"/>
    </location>
</feature>
<dbReference type="NCBIfam" id="NF038403">
    <property type="entry name" value="perm_prefix_1"/>
    <property type="match status" value="1"/>
</dbReference>
<dbReference type="InterPro" id="IPR047928">
    <property type="entry name" value="Perm_prefix_1"/>
</dbReference>
<keyword evidence="1" id="KW-0472">Membrane</keyword>
<evidence type="ECO:0000313" key="2">
    <source>
        <dbReference type="EMBL" id="KQL46221.1"/>
    </source>
</evidence>
<feature type="transmembrane region" description="Helical" evidence="1">
    <location>
        <begin position="189"/>
        <end position="209"/>
    </location>
</feature>
<feature type="transmembrane region" description="Helical" evidence="1">
    <location>
        <begin position="152"/>
        <end position="177"/>
    </location>
</feature>
<name>A0ABR5N6J2_BRECH</name>